<feature type="domain" description="Glycosyltransferase 2-like" evidence="1">
    <location>
        <begin position="8"/>
        <end position="147"/>
    </location>
</feature>
<dbReference type="OrthoDB" id="597270at2"/>
<keyword evidence="3" id="KW-1185">Reference proteome</keyword>
<dbReference type="Proteomes" id="UP000092584">
    <property type="component" value="Unassembled WGS sequence"/>
</dbReference>
<evidence type="ECO:0000259" key="1">
    <source>
        <dbReference type="Pfam" id="PF00535"/>
    </source>
</evidence>
<accession>A0A1B8U1G2</accession>
<evidence type="ECO:0000313" key="2">
    <source>
        <dbReference type="EMBL" id="OBY65609.1"/>
    </source>
</evidence>
<dbReference type="SUPFAM" id="SSF53448">
    <property type="entry name" value="Nucleotide-diphospho-sugar transferases"/>
    <property type="match status" value="1"/>
</dbReference>
<dbReference type="KEGG" id="pob:LPB03_00700"/>
<dbReference type="AlphaFoldDB" id="A0A1B8U1G2"/>
<gene>
    <name evidence="2" type="ORF">LPB3_04410</name>
</gene>
<organism evidence="2 3">
    <name type="scientific">Polaribacter vadi</name>
    <dbReference type="NCBI Taxonomy" id="1774273"/>
    <lineage>
        <taxon>Bacteria</taxon>
        <taxon>Pseudomonadati</taxon>
        <taxon>Bacteroidota</taxon>
        <taxon>Flavobacteriia</taxon>
        <taxon>Flavobacteriales</taxon>
        <taxon>Flavobacteriaceae</taxon>
    </lineage>
</organism>
<dbReference type="InterPro" id="IPR050256">
    <property type="entry name" value="Glycosyltransferase_2"/>
</dbReference>
<comment type="caution">
    <text evidence="2">The sequence shown here is derived from an EMBL/GenBank/DDBJ whole genome shotgun (WGS) entry which is preliminary data.</text>
</comment>
<sequence>MEKNPELSVVVLCYRSEYSIIPFIEKVKETVENLTDNFEIILVANFIENSNDKTATIVQEIANKDAVYKPICKPKEGMMGWDMKEGLAICRGNYLCVIDGDGQFPIENITKCYNEIKKGTYDLVKTYRIKREDGFYRKSISKIYNFIFSILFSSIDSKDINSKPKIFTRKAYNQMNLTSDDWFIDAEIMLEVKRLDISFYEFPTEFLSLNDRQSFVKFSAILEFVKNLFLFKFKDFKS</sequence>
<evidence type="ECO:0000313" key="3">
    <source>
        <dbReference type="Proteomes" id="UP000092584"/>
    </source>
</evidence>
<dbReference type="Pfam" id="PF00535">
    <property type="entry name" value="Glycos_transf_2"/>
    <property type="match status" value="1"/>
</dbReference>
<dbReference type="PANTHER" id="PTHR48090">
    <property type="entry name" value="UNDECAPRENYL-PHOSPHATE 4-DEOXY-4-FORMAMIDO-L-ARABINOSE TRANSFERASE-RELATED"/>
    <property type="match status" value="1"/>
</dbReference>
<dbReference type="PANTHER" id="PTHR48090:SF6">
    <property type="entry name" value="SLR5056 PROTEIN"/>
    <property type="match status" value="1"/>
</dbReference>
<dbReference type="EMBL" id="LSFM01000018">
    <property type="protein sequence ID" value="OBY65609.1"/>
    <property type="molecule type" value="Genomic_DNA"/>
</dbReference>
<dbReference type="CDD" id="cd04179">
    <property type="entry name" value="DPM_DPG-synthase_like"/>
    <property type="match status" value="1"/>
</dbReference>
<dbReference type="Gene3D" id="3.90.550.10">
    <property type="entry name" value="Spore Coat Polysaccharide Biosynthesis Protein SpsA, Chain A"/>
    <property type="match status" value="1"/>
</dbReference>
<dbReference type="InterPro" id="IPR029044">
    <property type="entry name" value="Nucleotide-diphossugar_trans"/>
</dbReference>
<name>A0A1B8U1G2_9FLAO</name>
<dbReference type="STRING" id="1774273.LPB03_00700"/>
<dbReference type="RefSeq" id="WP_065318387.1">
    <property type="nucleotide sequence ID" value="NZ_CP017477.1"/>
</dbReference>
<proteinExistence type="predicted"/>
<dbReference type="InterPro" id="IPR001173">
    <property type="entry name" value="Glyco_trans_2-like"/>
</dbReference>
<protein>
    <recommendedName>
        <fullName evidence="1">Glycosyltransferase 2-like domain-containing protein</fullName>
    </recommendedName>
</protein>
<reference evidence="3" key="1">
    <citation type="submission" date="2016-02" db="EMBL/GenBank/DDBJ databases">
        <authorList>
            <person name="Shin S.-K."/>
            <person name="Yi H."/>
            <person name="Kim E."/>
        </authorList>
    </citation>
    <scope>NUCLEOTIDE SEQUENCE [LARGE SCALE GENOMIC DNA]</scope>
    <source>
        <strain evidence="3">LPB0003</strain>
    </source>
</reference>